<keyword evidence="6 7" id="KW-0472">Membrane</keyword>
<dbReference type="CDD" id="cd06173">
    <property type="entry name" value="MFS_MefA_like"/>
    <property type="match status" value="1"/>
</dbReference>
<dbReference type="InterPro" id="IPR011701">
    <property type="entry name" value="MFS"/>
</dbReference>
<dbReference type="PROSITE" id="PS50850">
    <property type="entry name" value="MFS"/>
    <property type="match status" value="1"/>
</dbReference>
<evidence type="ECO:0000256" key="6">
    <source>
        <dbReference type="ARBA" id="ARBA00023136"/>
    </source>
</evidence>
<gene>
    <name evidence="9" type="ORF">BM613_00995</name>
</gene>
<evidence type="ECO:0000256" key="5">
    <source>
        <dbReference type="ARBA" id="ARBA00022989"/>
    </source>
</evidence>
<dbReference type="GO" id="GO:0022857">
    <property type="term" value="F:transmembrane transporter activity"/>
    <property type="evidence" value="ECO:0007669"/>
    <property type="project" value="InterPro"/>
</dbReference>
<dbReference type="PANTHER" id="PTHR23513:SF6">
    <property type="entry name" value="MAJOR FACILITATOR SUPERFAMILY ASSOCIATED DOMAIN-CONTAINING PROTEIN"/>
    <property type="match status" value="1"/>
</dbReference>
<evidence type="ECO:0000313" key="9">
    <source>
        <dbReference type="EMBL" id="PWI58706.1"/>
    </source>
</evidence>
<feature type="transmembrane region" description="Helical" evidence="7">
    <location>
        <begin position="81"/>
        <end position="103"/>
    </location>
</feature>
<feature type="transmembrane region" description="Helical" evidence="7">
    <location>
        <begin position="50"/>
        <end position="69"/>
    </location>
</feature>
<dbReference type="EMBL" id="MPDK01000002">
    <property type="protein sequence ID" value="PWI58706.1"/>
    <property type="molecule type" value="Genomic_DNA"/>
</dbReference>
<feature type="domain" description="Major facilitator superfamily (MFS) profile" evidence="8">
    <location>
        <begin position="1"/>
        <end position="200"/>
    </location>
</feature>
<evidence type="ECO:0000256" key="1">
    <source>
        <dbReference type="ARBA" id="ARBA00004651"/>
    </source>
</evidence>
<evidence type="ECO:0000313" key="10">
    <source>
        <dbReference type="Proteomes" id="UP000245380"/>
    </source>
</evidence>
<proteinExistence type="predicted"/>
<organism evidence="9 10">
    <name type="scientific">Sulfoacidibacillus thermotolerans</name>
    <name type="common">Acidibacillus sulfuroxidans</name>
    <dbReference type="NCBI Taxonomy" id="1765684"/>
    <lineage>
        <taxon>Bacteria</taxon>
        <taxon>Bacillati</taxon>
        <taxon>Bacillota</taxon>
        <taxon>Bacilli</taxon>
        <taxon>Bacillales</taxon>
        <taxon>Alicyclobacillaceae</taxon>
        <taxon>Sulfoacidibacillus</taxon>
    </lineage>
</organism>
<dbReference type="GO" id="GO:0005886">
    <property type="term" value="C:plasma membrane"/>
    <property type="evidence" value="ECO:0007669"/>
    <property type="project" value="UniProtKB-SubCell"/>
</dbReference>
<dbReference type="Proteomes" id="UP000245380">
    <property type="component" value="Unassembled WGS sequence"/>
</dbReference>
<accession>A0A2U3DBQ1</accession>
<dbReference type="InterPro" id="IPR036259">
    <property type="entry name" value="MFS_trans_sf"/>
</dbReference>
<dbReference type="SUPFAM" id="SSF103473">
    <property type="entry name" value="MFS general substrate transporter"/>
    <property type="match status" value="1"/>
</dbReference>
<name>A0A2U3DBQ1_SULT2</name>
<feature type="transmembrane region" description="Helical" evidence="7">
    <location>
        <begin position="277"/>
        <end position="299"/>
    </location>
</feature>
<feature type="transmembrane region" description="Helical" evidence="7">
    <location>
        <begin position="110"/>
        <end position="129"/>
    </location>
</feature>
<feature type="transmembrane region" description="Helical" evidence="7">
    <location>
        <begin position="332"/>
        <end position="354"/>
    </location>
</feature>
<dbReference type="Gene3D" id="1.20.1250.20">
    <property type="entry name" value="MFS general substrate transporter like domains"/>
    <property type="match status" value="1"/>
</dbReference>
<comment type="subcellular location">
    <subcellularLocation>
        <location evidence="1">Cell membrane</location>
        <topology evidence="1">Multi-pass membrane protein</topology>
    </subcellularLocation>
</comment>
<evidence type="ECO:0000256" key="2">
    <source>
        <dbReference type="ARBA" id="ARBA00022448"/>
    </source>
</evidence>
<evidence type="ECO:0000256" key="4">
    <source>
        <dbReference type="ARBA" id="ARBA00022692"/>
    </source>
</evidence>
<evidence type="ECO:0000259" key="8">
    <source>
        <dbReference type="PROSITE" id="PS50850"/>
    </source>
</evidence>
<evidence type="ECO:0000256" key="7">
    <source>
        <dbReference type="SAM" id="Phobius"/>
    </source>
</evidence>
<comment type="caution">
    <text evidence="9">The sequence shown here is derived from an EMBL/GenBank/DDBJ whole genome shotgun (WGS) entry which is preliminary data.</text>
</comment>
<keyword evidence="2" id="KW-0813">Transport</keyword>
<dbReference type="OrthoDB" id="3613552at2"/>
<feature type="transmembrane region" description="Helical" evidence="7">
    <location>
        <begin position="177"/>
        <end position="195"/>
    </location>
</feature>
<dbReference type="PANTHER" id="PTHR23513">
    <property type="entry name" value="INTEGRAL MEMBRANE EFFLUX PROTEIN-RELATED"/>
    <property type="match status" value="1"/>
</dbReference>
<reference evidence="9 10" key="1">
    <citation type="submission" date="2016-11" db="EMBL/GenBank/DDBJ databases">
        <title>Comparative genomics of Acidibacillus ferroxidans species.</title>
        <authorList>
            <person name="Oliveira G."/>
            <person name="Nunes G."/>
            <person name="Oliveira R."/>
            <person name="Araujo F."/>
            <person name="Salim A."/>
            <person name="Scholte L."/>
            <person name="Morais D."/>
            <person name="Nancucheo I."/>
            <person name="Johnson D.B."/>
            <person name="Grail B."/>
            <person name="Bittencourt J."/>
            <person name="Valadares R."/>
        </authorList>
    </citation>
    <scope>NUCLEOTIDE SEQUENCE [LARGE SCALE GENOMIC DNA]</scope>
    <source>
        <strain evidence="9 10">Y002</strain>
    </source>
</reference>
<dbReference type="AlphaFoldDB" id="A0A2U3DBQ1"/>
<sequence length="433" mass="47627">MYLFTHKTSSLWRDLNFFRLWLASVVSSFGDAAYFILLGWFVIHSMGSPLALGTVLTVASIPRLIFMLIGGVMADRFNRKWILITSLGTRSIVLVFFSLFLLTFHRVHPLLIDTLAIVFGTVDAFFWPANGSIVPLVVTDEKLPTANSLIQTSQQLSAVMGPLIASALLLMHRYADMFLVVALMYLGSAGILLFLRLRALPLETSDANEPTLRDTKNATRQTLSPLRDLASGISYTLSIRILTLIMVASLIINVLFMGPINIGIPVLVHIRDWRGSVYATFEASLGFGAIAGGILIGLLKGLRGHMKWLGMIGSGVGIGIALIGWINNPWQGIVIMSALGVIISVVNIPFTTYIQTIVAQDKLGRVMSLLSFMSIGLTPLSYAGSAFLLQVKWLSLRQLFLGTGSLLFLFWVILTIVPSFRTLEDHPKWKKTA</sequence>
<feature type="transmembrane region" description="Helical" evidence="7">
    <location>
        <begin position="366"/>
        <end position="387"/>
    </location>
</feature>
<dbReference type="InterPro" id="IPR020846">
    <property type="entry name" value="MFS_dom"/>
</dbReference>
<evidence type="ECO:0000256" key="3">
    <source>
        <dbReference type="ARBA" id="ARBA00022475"/>
    </source>
</evidence>
<feature type="transmembrane region" description="Helical" evidence="7">
    <location>
        <begin position="237"/>
        <end position="257"/>
    </location>
</feature>
<feature type="transmembrane region" description="Helical" evidence="7">
    <location>
        <begin position="308"/>
        <end position="326"/>
    </location>
</feature>
<feature type="transmembrane region" description="Helical" evidence="7">
    <location>
        <begin position="20"/>
        <end position="43"/>
    </location>
</feature>
<keyword evidence="10" id="KW-1185">Reference proteome</keyword>
<keyword evidence="3" id="KW-1003">Cell membrane</keyword>
<keyword evidence="4 7" id="KW-0812">Transmembrane</keyword>
<keyword evidence="5 7" id="KW-1133">Transmembrane helix</keyword>
<protein>
    <recommendedName>
        <fullName evidence="8">Major facilitator superfamily (MFS) profile domain-containing protein</fullName>
    </recommendedName>
</protein>
<dbReference type="Pfam" id="PF07690">
    <property type="entry name" value="MFS_1"/>
    <property type="match status" value="1"/>
</dbReference>
<feature type="transmembrane region" description="Helical" evidence="7">
    <location>
        <begin position="399"/>
        <end position="420"/>
    </location>
</feature>